<feature type="domain" description="Glycosyl-hydrolase family 116 catalytic region" evidence="2">
    <location>
        <begin position="500"/>
        <end position="770"/>
    </location>
</feature>
<dbReference type="SUPFAM" id="SSF48208">
    <property type="entry name" value="Six-hairpin glycosidases"/>
    <property type="match status" value="1"/>
</dbReference>
<dbReference type="InterPro" id="IPR006775">
    <property type="entry name" value="GH116_catalytic"/>
</dbReference>
<sequence>MSTTPAPRSISHADGRHVAMPLGGIGTGTVAIGADGGLRQWQLHNVGNHRGDLPGSFLAIRATQWEPPLDEIRVLQARPVPGPHTPTPLVTDDVVPDWQAELATRHGFGTAAFRATYPSARVSFADDAVPLEVTLDALNPLVPMDEDASSLPAVLLTVTLRNTGRHPVHGQVAAALQNAVGHDGVSPIDGVEGAGYGGNTNRVDRGEGWTRVVMENHALSPEHAGAGQLVLAVDDATASVLPQWRRPEEFLAFLRRRDLSGPDRLGLTPSRPDHHPGAPAGGSGPSPAGTTWNGGVAAPFHLEPGESTRVRVQIAWHFPNRYVDFTQFGPPRPEWGPTRFWLGNHYALAHADAVDVARTVASRWDELVARTSAWTQLLAGSSLPADAVEHVAAQAAFLRSPTCFRAADGRFFGFEGVNGASTLGHAGDVGGSCPLNCTHVWTYAQAVAALFPGLERSMRETEFDVMQAPEGYLPHRVIVPTYLPQLWGVGIGGPDEPALDGMLAAVLKTYREVRASGDLDWLRRYWPHLRRLAEHVRGRWDPSSTGVLRGIQPSTHDIDLCGVNPFIGSLWLAALRALEELALLVDEPGFAKEHRELFERGSAAYDSLMWNGEYYQQVLEPGDDPTFQWETGCLADQLIGQWWAHQLDLGDVLPREHVVTALRSIVRYNLRHGFDDFVHPYRVFADGDDTGVLMCTWPKGGRPAVPTRYCDEVWTGSEYQLAAACLAEGLEDEGWAILRGVWGRYDGRRRNPYNEIECGDHYVRAMAGWSVVTALTGARWNAVDGTLRLRLPEDGASWPVTLGTAWGRASRDGSVVRIEVLHGAAAVRRCDLTAPGGGVVASATAASDLTASSEPLVVRLPAA</sequence>
<evidence type="ECO:0000259" key="3">
    <source>
        <dbReference type="Pfam" id="PF12215"/>
    </source>
</evidence>
<comment type="caution">
    <text evidence="4">The sequence shown here is derived from an EMBL/GenBank/DDBJ whole genome shotgun (WGS) entry which is preliminary data.</text>
</comment>
<protein>
    <recommendedName>
        <fullName evidence="6">Glycosyl-hydrolase family 116 catalytic region domain-containing protein</fullName>
    </recommendedName>
</protein>
<dbReference type="GO" id="GO:0005975">
    <property type="term" value="P:carbohydrate metabolic process"/>
    <property type="evidence" value="ECO:0007669"/>
    <property type="project" value="InterPro"/>
</dbReference>
<reference evidence="4 5" key="1">
    <citation type="submission" date="2018-09" db="EMBL/GenBank/DDBJ databases">
        <title>Isolation, diversity and antifungal activity of actinobacteria from wheat.</title>
        <authorList>
            <person name="Han C."/>
        </authorList>
    </citation>
    <scope>NUCLEOTIDE SEQUENCE [LARGE SCALE GENOMIC DNA]</scope>
    <source>
        <strain evidence="4 5">NEAU-YY265</strain>
    </source>
</reference>
<name>A0A418KS84_9ACTN</name>
<dbReference type="EMBL" id="QUAL01000102">
    <property type="protein sequence ID" value="RIQ25891.1"/>
    <property type="molecule type" value="Genomic_DNA"/>
</dbReference>
<evidence type="ECO:0008006" key="6">
    <source>
        <dbReference type="Google" id="ProtNLM"/>
    </source>
</evidence>
<feature type="domain" description="Glycosyl-hydrolase family 116 N-terminal" evidence="3">
    <location>
        <begin position="19"/>
        <end position="366"/>
    </location>
</feature>
<dbReference type="GO" id="GO:0008422">
    <property type="term" value="F:beta-glucosidase activity"/>
    <property type="evidence" value="ECO:0007669"/>
    <property type="project" value="TreeGrafter"/>
</dbReference>
<evidence type="ECO:0000259" key="2">
    <source>
        <dbReference type="Pfam" id="PF04685"/>
    </source>
</evidence>
<gene>
    <name evidence="4" type="ORF">DY240_11115</name>
</gene>
<dbReference type="Pfam" id="PF04685">
    <property type="entry name" value="DUF608"/>
    <property type="match status" value="1"/>
</dbReference>
<dbReference type="PANTHER" id="PTHR12654">
    <property type="entry name" value="BILE ACID BETA-GLUCOSIDASE-RELATED"/>
    <property type="match status" value="1"/>
</dbReference>
<accession>A0A418KS84</accession>
<dbReference type="OrthoDB" id="9807660at2"/>
<keyword evidence="5" id="KW-1185">Reference proteome</keyword>
<dbReference type="Pfam" id="PF12215">
    <property type="entry name" value="Glyco_hydr_116N"/>
    <property type="match status" value="1"/>
</dbReference>
<organism evidence="4 5">
    <name type="scientific">Jiangella rhizosphaerae</name>
    <dbReference type="NCBI Taxonomy" id="2293569"/>
    <lineage>
        <taxon>Bacteria</taxon>
        <taxon>Bacillati</taxon>
        <taxon>Actinomycetota</taxon>
        <taxon>Actinomycetes</taxon>
        <taxon>Jiangellales</taxon>
        <taxon>Jiangellaceae</taxon>
        <taxon>Jiangella</taxon>
    </lineage>
</organism>
<evidence type="ECO:0000313" key="4">
    <source>
        <dbReference type="EMBL" id="RIQ25891.1"/>
    </source>
</evidence>
<feature type="region of interest" description="Disordered" evidence="1">
    <location>
        <begin position="262"/>
        <end position="300"/>
    </location>
</feature>
<dbReference type="InterPro" id="IPR008928">
    <property type="entry name" value="6-hairpin_glycosidase_sf"/>
</dbReference>
<dbReference type="InterPro" id="IPR052566">
    <property type="entry name" value="Non-lysos_glucosylceramidase"/>
</dbReference>
<evidence type="ECO:0000256" key="1">
    <source>
        <dbReference type="SAM" id="MobiDB-lite"/>
    </source>
</evidence>
<dbReference type="Gene3D" id="1.50.10.10">
    <property type="match status" value="1"/>
</dbReference>
<dbReference type="InterPro" id="IPR012341">
    <property type="entry name" value="6hp_glycosidase-like_sf"/>
</dbReference>
<proteinExistence type="predicted"/>
<dbReference type="RefSeq" id="WP_119659965.1">
    <property type="nucleotide sequence ID" value="NZ_QUAL01000102.1"/>
</dbReference>
<dbReference type="InterPro" id="IPR024462">
    <property type="entry name" value="GH116_N"/>
</dbReference>
<dbReference type="Proteomes" id="UP000284057">
    <property type="component" value="Unassembled WGS sequence"/>
</dbReference>
<dbReference type="PANTHER" id="PTHR12654:SF4">
    <property type="entry name" value="PB1 DOMAIN-CONTAINING PROTEIN"/>
    <property type="match status" value="1"/>
</dbReference>
<evidence type="ECO:0000313" key="5">
    <source>
        <dbReference type="Proteomes" id="UP000284057"/>
    </source>
</evidence>
<dbReference type="AlphaFoldDB" id="A0A418KS84"/>